<dbReference type="PANTHER" id="PTHR42924:SF3">
    <property type="entry name" value="POLYMERASE_HISTIDINOL PHOSPHATASE N-TERMINAL DOMAIN-CONTAINING PROTEIN"/>
    <property type="match status" value="1"/>
</dbReference>
<dbReference type="InterPro" id="IPR003141">
    <property type="entry name" value="Pol/His_phosphatase_N"/>
</dbReference>
<reference evidence="2 3" key="1">
    <citation type="submission" date="2023-07" db="EMBL/GenBank/DDBJ databases">
        <title>The novel representative of Negativicutes class, Anaeroselena agilis gen. nov. sp. nov.</title>
        <authorList>
            <person name="Prokofeva M.I."/>
            <person name="Elcheninov A.G."/>
            <person name="Klyukina A."/>
            <person name="Kublanov I.V."/>
            <person name="Frolov E.N."/>
            <person name="Podosokorskaya O.A."/>
        </authorList>
    </citation>
    <scope>NUCLEOTIDE SEQUENCE [LARGE SCALE GENOMIC DNA]</scope>
    <source>
        <strain evidence="2 3">4137-cl</strain>
    </source>
</reference>
<dbReference type="Gene3D" id="3.20.20.140">
    <property type="entry name" value="Metal-dependent hydrolases"/>
    <property type="match status" value="1"/>
</dbReference>
<keyword evidence="3" id="KW-1185">Reference proteome</keyword>
<dbReference type="InterPro" id="IPR004013">
    <property type="entry name" value="PHP_dom"/>
</dbReference>
<dbReference type="InterPro" id="IPR052018">
    <property type="entry name" value="PHP_domain"/>
</dbReference>
<dbReference type="Pfam" id="PF02811">
    <property type="entry name" value="PHP"/>
    <property type="match status" value="1"/>
</dbReference>
<comment type="caution">
    <text evidence="2">The sequence shown here is derived from an EMBL/GenBank/DDBJ whole genome shotgun (WGS) entry which is preliminary data.</text>
</comment>
<protein>
    <submittedName>
        <fullName evidence="2">PHP domain-containing protein</fullName>
    </submittedName>
</protein>
<dbReference type="SUPFAM" id="SSF89550">
    <property type="entry name" value="PHP domain-like"/>
    <property type="match status" value="1"/>
</dbReference>
<sequence length="273" mass="28821">MVADLHVHTTASDGRYTPEEVWAQATRAGLGHLAITDHDTLDGFLALVGRTAGGPVLIPGIEFSTDLPACEVHILGYIFNPADAELNRQLALIAGDRLTRAERMVAKLADLGYPVAYDRVLAIAGASSSVGRPHVAHALVEEGYFPDVAAVFDTVLERGKPGYVPHYKLTPAGTVALIKNAGGLAVLAHPGLVGDDAVVRAMLELGIDGIEAYHPSHDKEATARYLAMADEYGLAVTGGSDFHGIPGRFPETLGEFVVPGDLAVHLLKRPVQA</sequence>
<evidence type="ECO:0000259" key="1">
    <source>
        <dbReference type="SMART" id="SM00481"/>
    </source>
</evidence>
<accession>A0ABU3NX39</accession>
<organism evidence="2 3">
    <name type="scientific">Anaeroselena agilis</name>
    <dbReference type="NCBI Taxonomy" id="3063788"/>
    <lineage>
        <taxon>Bacteria</taxon>
        <taxon>Bacillati</taxon>
        <taxon>Bacillota</taxon>
        <taxon>Negativicutes</taxon>
        <taxon>Acetonemataceae</taxon>
        <taxon>Anaeroselena</taxon>
    </lineage>
</organism>
<dbReference type="EMBL" id="JAUOZS010000001">
    <property type="protein sequence ID" value="MDT8901380.1"/>
    <property type="molecule type" value="Genomic_DNA"/>
</dbReference>
<gene>
    <name evidence="2" type="ORF">Q4T40_09030</name>
</gene>
<feature type="domain" description="Polymerase/histidinol phosphatase N-terminal" evidence="1">
    <location>
        <begin position="3"/>
        <end position="67"/>
    </location>
</feature>
<dbReference type="CDD" id="cd07438">
    <property type="entry name" value="PHP_HisPPase_AMP"/>
    <property type="match status" value="1"/>
</dbReference>
<dbReference type="SMART" id="SM00481">
    <property type="entry name" value="POLIIIAc"/>
    <property type="match status" value="1"/>
</dbReference>
<evidence type="ECO:0000313" key="2">
    <source>
        <dbReference type="EMBL" id="MDT8901380.1"/>
    </source>
</evidence>
<dbReference type="Gene3D" id="1.10.150.650">
    <property type="match status" value="1"/>
</dbReference>
<dbReference type="Proteomes" id="UP001254848">
    <property type="component" value="Unassembled WGS sequence"/>
</dbReference>
<dbReference type="RefSeq" id="WP_413779890.1">
    <property type="nucleotide sequence ID" value="NZ_JAUOZS010000001.1"/>
</dbReference>
<evidence type="ECO:0000313" key="3">
    <source>
        <dbReference type="Proteomes" id="UP001254848"/>
    </source>
</evidence>
<name>A0ABU3NX39_9FIRM</name>
<dbReference type="InterPro" id="IPR016195">
    <property type="entry name" value="Pol/histidinol_Pase-like"/>
</dbReference>
<proteinExistence type="predicted"/>
<dbReference type="PANTHER" id="PTHR42924">
    <property type="entry name" value="EXONUCLEASE"/>
    <property type="match status" value="1"/>
</dbReference>